<reference evidence="2 3" key="1">
    <citation type="submission" date="2016-04" db="EMBL/GenBank/DDBJ databases">
        <title>Genome sequence of Methanobrevibacter cuticularis DSM 11139.</title>
        <authorList>
            <person name="Poehlein A."/>
            <person name="Seedorf H."/>
            <person name="Daniel R."/>
        </authorList>
    </citation>
    <scope>NUCLEOTIDE SEQUENCE [LARGE SCALE GENOMIC DNA]</scope>
    <source>
        <strain evidence="2 3">DSM 11139</strain>
    </source>
</reference>
<feature type="domain" description="ArnR1-like winged helix-turn-helix" evidence="1">
    <location>
        <begin position="21"/>
        <end position="89"/>
    </location>
</feature>
<evidence type="ECO:0000313" key="3">
    <source>
        <dbReference type="Proteomes" id="UP000077275"/>
    </source>
</evidence>
<protein>
    <recommendedName>
        <fullName evidence="1">ArnR1-like winged helix-turn-helix domain-containing protein</fullName>
    </recommendedName>
</protein>
<proteinExistence type="predicted"/>
<dbReference type="EMBL" id="LWMW01000104">
    <property type="protein sequence ID" value="KZX15919.1"/>
    <property type="molecule type" value="Genomic_DNA"/>
</dbReference>
<gene>
    <name evidence="2" type="ORF">MBCUT_11940</name>
</gene>
<accession>A0A166DSX8</accession>
<dbReference type="PATRIC" id="fig|47311.3.peg.1308"/>
<comment type="caution">
    <text evidence="2">The sequence shown here is derived from an EMBL/GenBank/DDBJ whole genome shotgun (WGS) entry which is preliminary data.</text>
</comment>
<dbReference type="Proteomes" id="UP000077275">
    <property type="component" value="Unassembled WGS sequence"/>
</dbReference>
<dbReference type="InterPro" id="IPR036388">
    <property type="entry name" value="WH-like_DNA-bd_sf"/>
</dbReference>
<keyword evidence="3" id="KW-1185">Reference proteome</keyword>
<evidence type="ECO:0000313" key="2">
    <source>
        <dbReference type="EMBL" id="KZX15919.1"/>
    </source>
</evidence>
<name>A0A166DSX8_9EURY</name>
<organism evidence="2 3">
    <name type="scientific">Methanobrevibacter cuticularis</name>
    <dbReference type="NCBI Taxonomy" id="47311"/>
    <lineage>
        <taxon>Archaea</taxon>
        <taxon>Methanobacteriati</taxon>
        <taxon>Methanobacteriota</taxon>
        <taxon>Methanomada group</taxon>
        <taxon>Methanobacteria</taxon>
        <taxon>Methanobacteriales</taxon>
        <taxon>Methanobacteriaceae</taxon>
        <taxon>Methanobrevibacter</taxon>
    </lineage>
</organism>
<dbReference type="AlphaFoldDB" id="A0A166DSX8"/>
<dbReference type="InterPro" id="IPR038723">
    <property type="entry name" value="ArnR1-like_HTH"/>
</dbReference>
<dbReference type="Pfam" id="PF14947">
    <property type="entry name" value="HTH_45"/>
    <property type="match status" value="1"/>
</dbReference>
<dbReference type="InterPro" id="IPR036390">
    <property type="entry name" value="WH_DNA-bd_sf"/>
</dbReference>
<dbReference type="SUPFAM" id="SSF46785">
    <property type="entry name" value="Winged helix' DNA-binding domain"/>
    <property type="match status" value="1"/>
</dbReference>
<evidence type="ECO:0000259" key="1">
    <source>
        <dbReference type="Pfam" id="PF14947"/>
    </source>
</evidence>
<dbReference type="Gene3D" id="1.10.10.10">
    <property type="entry name" value="Winged helix-like DNA-binding domain superfamily/Winged helix DNA-binding domain"/>
    <property type="match status" value="1"/>
</dbReference>
<sequence length="91" mass="10692">MRKELIKSIAYVKVSKYRTNVLLSIDKELKMPSEIAKETNIRINHVSKALKELKKEELVECMNEETKKGRLYKTTEKGKEIIKVISKKRNK</sequence>